<evidence type="ECO:0000313" key="2">
    <source>
        <dbReference type="Proteomes" id="UP000520814"/>
    </source>
</evidence>
<dbReference type="SUPFAM" id="SSF50960">
    <property type="entry name" value="TolB, C-terminal domain"/>
    <property type="match status" value="1"/>
</dbReference>
<comment type="caution">
    <text evidence="1">The sequence shown here is derived from an EMBL/GenBank/DDBJ whole genome shotgun (WGS) entry which is preliminary data.</text>
</comment>
<reference evidence="1 2" key="1">
    <citation type="submission" date="2020-08" db="EMBL/GenBank/DDBJ databases">
        <title>Genomic Encyclopedia of Type Strains, Phase IV (KMG-IV): sequencing the most valuable type-strain genomes for metagenomic binning, comparative biology and taxonomic classification.</title>
        <authorList>
            <person name="Goeker M."/>
        </authorList>
    </citation>
    <scope>NUCLEOTIDE SEQUENCE [LARGE SCALE GENOMIC DNA]</scope>
    <source>
        <strain evidence="1 2">DSM 23562</strain>
    </source>
</reference>
<dbReference type="AlphaFoldDB" id="A0A7W9SNR1"/>
<organism evidence="1 2">
    <name type="scientific">Armatimonas rosea</name>
    <dbReference type="NCBI Taxonomy" id="685828"/>
    <lineage>
        <taxon>Bacteria</taxon>
        <taxon>Bacillati</taxon>
        <taxon>Armatimonadota</taxon>
        <taxon>Armatimonadia</taxon>
        <taxon>Armatimonadales</taxon>
        <taxon>Armatimonadaceae</taxon>
        <taxon>Armatimonas</taxon>
    </lineage>
</organism>
<accession>A0A7W9SNR1</accession>
<keyword evidence="2" id="KW-1185">Reference proteome</keyword>
<proteinExistence type="predicted"/>
<gene>
    <name evidence="1" type="ORF">HNQ39_001467</name>
</gene>
<dbReference type="Proteomes" id="UP000520814">
    <property type="component" value="Unassembled WGS sequence"/>
</dbReference>
<dbReference type="EMBL" id="JACHGW010000001">
    <property type="protein sequence ID" value="MBB6049705.1"/>
    <property type="molecule type" value="Genomic_DNA"/>
</dbReference>
<dbReference type="RefSeq" id="WP_184193300.1">
    <property type="nucleotide sequence ID" value="NZ_JACHGW010000001.1"/>
</dbReference>
<evidence type="ECO:0008006" key="3">
    <source>
        <dbReference type="Google" id="ProtNLM"/>
    </source>
</evidence>
<protein>
    <recommendedName>
        <fullName evidence="3">WD40 repeat domain-containing protein</fullName>
    </recommendedName>
</protein>
<dbReference type="Gene3D" id="2.130.10.10">
    <property type="entry name" value="YVTN repeat-like/Quinoprotein amine dehydrogenase"/>
    <property type="match status" value="1"/>
</dbReference>
<sequence>MSAPLPPALARWASPLAVLDPVLASALGPLLVRLAAALGPLGGQTRKGGDEPDGYAGLTRRGKLEHLLTSEWGLLDTAPDEFLRRLSQGELSFLEPERKAQAQERRCLVLFDCGPEQLGAPRLAQLAAWIVLAQRASAAGATLHWASLDSEPSESALHTGFDEATVRTFLWARTVMQAPPRQLYAWRKLAEEALGSPDELWLLGGAHWLDVPMTRGVQLLVTEETDDGEALALTLRPSGKRLQLALPPPETQIRLLRDPFTPVGARPGKARAAHRQAVGALVWLPGAKAVCARDSADSGVLVYPIPTKLGASLGPPKLYQQHYGRIRAIGGGPNAIFCVARVNNQLEIRLLKGSLSSLPTGKVTVSEESLRRLNEAGMELLPATLWLQDMPQVMLWLEKLGASLILEFRTKREDGKICDYSWKSQRAALLLSLQTSLMTKLLPYEPAQLIDVQGTVLARLGESYESALLFAGPSPKESVVVKRSEGRWYLPLESKDLAFPELDPDDTVLGATYFGGQVRLVTLSEAGRIVRLVGLGGTKTLTGIGGKLVSAALSPDLPLLAALRESGDLVVWDLETNSRRCQFHGPRDDFEAPEGAGT</sequence>
<dbReference type="InterPro" id="IPR015943">
    <property type="entry name" value="WD40/YVTN_repeat-like_dom_sf"/>
</dbReference>
<evidence type="ECO:0000313" key="1">
    <source>
        <dbReference type="EMBL" id="MBB6049705.1"/>
    </source>
</evidence>
<name>A0A7W9SNR1_ARMRO</name>